<dbReference type="STRING" id="314287.GB2207_09121"/>
<dbReference type="eggNOG" id="ENOG502Z7YP">
    <property type="taxonomic scope" value="Bacteria"/>
</dbReference>
<reference evidence="2 3" key="1">
    <citation type="submission" date="2006-03" db="EMBL/GenBank/DDBJ databases">
        <authorList>
            <person name="Giovannoni S.J."/>
            <person name="Cho J.-C."/>
            <person name="Ferriera S."/>
            <person name="Johnson J."/>
            <person name="Kravitz S."/>
            <person name="Halpern A."/>
            <person name="Remington K."/>
            <person name="Beeson K."/>
            <person name="Tran B."/>
            <person name="Rogers Y.-H."/>
            <person name="Friedman R."/>
            <person name="Venter J.C."/>
        </authorList>
    </citation>
    <scope>NUCLEOTIDE SEQUENCE [LARGE SCALE GENOMIC DNA]</scope>
    <source>
        <strain evidence="2 3">HTCC2207</strain>
    </source>
</reference>
<dbReference type="Proteomes" id="UP000005555">
    <property type="component" value="Unassembled WGS sequence"/>
</dbReference>
<evidence type="ECO:0000259" key="1">
    <source>
        <dbReference type="Pfam" id="PF13372"/>
    </source>
</evidence>
<organism evidence="2 3">
    <name type="scientific">gamma proteobacterium HTCC2207</name>
    <dbReference type="NCBI Taxonomy" id="314287"/>
    <lineage>
        <taxon>Bacteria</taxon>
        <taxon>Pseudomonadati</taxon>
        <taxon>Pseudomonadota</taxon>
        <taxon>Gammaproteobacteria</taxon>
        <taxon>Cellvibrionales</taxon>
        <taxon>Porticoccaceae</taxon>
        <taxon>SAR92 clade</taxon>
    </lineage>
</organism>
<dbReference type="Pfam" id="PF13372">
    <property type="entry name" value="Alginate_exp"/>
    <property type="match status" value="1"/>
</dbReference>
<evidence type="ECO:0000313" key="2">
    <source>
        <dbReference type="EMBL" id="EAS47959.1"/>
    </source>
</evidence>
<dbReference type="Gene3D" id="2.40.160.10">
    <property type="entry name" value="Porin"/>
    <property type="match status" value="1"/>
</dbReference>
<dbReference type="AlphaFoldDB" id="Q1YUU9"/>
<evidence type="ECO:0000313" key="3">
    <source>
        <dbReference type="Proteomes" id="UP000005555"/>
    </source>
</evidence>
<proteinExistence type="predicted"/>
<comment type="caution">
    <text evidence="2">The sequence shown here is derived from an EMBL/GenBank/DDBJ whole genome shotgun (WGS) entry which is preliminary data.</text>
</comment>
<dbReference type="InterPro" id="IPR023614">
    <property type="entry name" value="Porin_dom_sf"/>
</dbReference>
<dbReference type="HOGENOM" id="CLU_045097_0_0_6"/>
<dbReference type="InterPro" id="IPR025388">
    <property type="entry name" value="Alginate_export_dom"/>
</dbReference>
<name>Q1YUU9_9GAMM</name>
<keyword evidence="3" id="KW-1185">Reference proteome</keyword>
<protein>
    <recommendedName>
        <fullName evidence="1">Alginate export domain-containing protein</fullName>
    </recommendedName>
</protein>
<sequence>MRSSYAAHGLFLFLRFIFIGFFMNHKRLLSSLTLAVIGMQPLGAAVAAEASSVSDMFTGGSASTAFRYRYESVDQDGIDKQANASTLKSRLTWTSATYKDFKTVLEFDNVTVIGGENYKTPTNGKAGYPIVADPKGTDVNQAYIHHQSSDLSATLGRQRILHGGQRFVGGVGWRQNEQTFDALRLTLPDVNSVKIDYSYIWNVNRIFGPVDSAGQAKQWGSDSHSLLASFTPAKGHSVTAFAYLLDFDNSASNSTSTYGFDYTGTLGKAKVAATAAKQSDYGDNSASFDTDYMMAEVTVPVKTYKVALGYELLGADNGIGFKTPLATLHKFQGWADKFLGTPGTGLEDVYLKVAGKVGGIPIAIFYHQFSADKSGADLGSEVDIVGTYKINKQTSVQAKYASYSADSHASDTDKLWLTLNVKF</sequence>
<dbReference type="EMBL" id="AAPI01000001">
    <property type="protein sequence ID" value="EAS47959.1"/>
    <property type="molecule type" value="Genomic_DNA"/>
</dbReference>
<gene>
    <name evidence="2" type="ORF">GB2207_09121</name>
</gene>
<feature type="domain" description="Alginate export" evidence="1">
    <location>
        <begin position="66"/>
        <end position="190"/>
    </location>
</feature>
<accession>Q1YUU9</accession>